<dbReference type="VEuPathDB" id="FungiDB:FOXG_09400"/>
<evidence type="ECO:0000313" key="1">
    <source>
        <dbReference type="EnsemblFungi" id="FOXG_09400P0"/>
    </source>
</evidence>
<dbReference type="EnsemblFungi" id="FOXG_09400T0">
    <property type="protein sequence ID" value="FOXG_09400P0"/>
    <property type="gene ID" value="FOXG_09400"/>
</dbReference>
<reference evidence="1" key="2">
    <citation type="submission" date="2025-08" db="UniProtKB">
        <authorList>
            <consortium name="EnsemblFungi"/>
        </authorList>
    </citation>
    <scope>IDENTIFICATION</scope>
    <source>
        <strain evidence="1">4287 / CBS 123668 / FGSC 9935 / NRRL 34936</strain>
    </source>
</reference>
<evidence type="ECO:0000313" key="2">
    <source>
        <dbReference type="Proteomes" id="UP000002489"/>
    </source>
</evidence>
<gene>
    <name evidence="1" type="primary">28950966</name>
</gene>
<dbReference type="Proteomes" id="UP000002489">
    <property type="component" value="Unassembled WGS sequence"/>
</dbReference>
<sequence length="64" mass="7312">MPLATRRLSLSLRRWQTYRIPWCSSGMCLGFCSSMLGSRAIQGWHLRLGESPKSLGIEMQLREA</sequence>
<protein>
    <submittedName>
        <fullName evidence="1">Uncharacterized protein</fullName>
    </submittedName>
</protein>
<dbReference type="AlphaFoldDB" id="A0A0D2XZH1"/>
<organism evidence="1 2">
    <name type="scientific">Fusarium oxysporum (strain Fo5176)</name>
    <name type="common">Fusarium vascular wilt</name>
    <dbReference type="NCBI Taxonomy" id="660025"/>
    <lineage>
        <taxon>Eukaryota</taxon>
        <taxon>Fungi</taxon>
        <taxon>Dikarya</taxon>
        <taxon>Ascomycota</taxon>
        <taxon>Pezizomycotina</taxon>
        <taxon>Sordariomycetes</taxon>
        <taxon>Hypocreomycetidae</taxon>
        <taxon>Hypocreales</taxon>
        <taxon>Nectriaceae</taxon>
        <taxon>Fusarium</taxon>
        <taxon>Fusarium oxysporum species complex</taxon>
    </lineage>
</organism>
<reference evidence="2" key="1">
    <citation type="journal article" date="2012" name="Mol. Plant Microbe Interact.">
        <title>A highly conserved effector in Fusarium oxysporum is required for full virulence on Arabidopsis.</title>
        <authorList>
            <person name="Thatcher L.F."/>
            <person name="Gardiner D.M."/>
            <person name="Kazan K."/>
            <person name="Manners J."/>
        </authorList>
    </citation>
    <scope>NUCLEOTIDE SEQUENCE [LARGE SCALE GENOMIC DNA]</scope>
    <source>
        <strain evidence="2">Fo5176</strain>
    </source>
</reference>
<name>A0A0D2XZH1_FUSOF</name>
<proteinExistence type="predicted"/>
<accession>A0A0D2XZH1</accession>